<accession>A0A6H5H4E9</accession>
<reference evidence="13 14" key="1">
    <citation type="submission" date="2020-02" db="EMBL/GenBank/DDBJ databases">
        <authorList>
            <person name="Ferguson B K."/>
        </authorList>
    </citation>
    <scope>NUCLEOTIDE SEQUENCE [LARGE SCALE GENOMIC DNA]</scope>
</reference>
<sequence>MDVEGSITAFAGLRGRSWRGIPLFYRRRDLSFMIERGGLQERTWRASGQNSEDVKTERGWLTSPTRRAMRRRRTPCRLFLIRLALLARATMNLCAPIRFPRNYSMVTIDSFESMLIPSLKLIDNFCIPYSSPLYPPDSIRVAEKQKKRDHLGRWSSFVEISAESSSTQTRSTFLLPWLQSKWKCWNRPKKLFLIHIYSESLPEQCLPTFLAFLKPHLRWIAWNRNSKPANVGRAERYIYVQVEYPYVFGETFCLLRGLAAETSANATVLTITAFTVERYVAICHPFLAHTISKLSRAVKFIIAVWIIALAFAIPQALQFGLVDDGRMGQPMCGLKRILIEHAFELSTFLFFVLPMTIITVLYALIGLRLRRSSIMTRESGSFGRTDRGRKGGPARHHCSRRVLKMLERFEMNRIEHPQRRISVLWKNEVVSEQKAERILCFSCRGRRILHLLGPVPRSAALQHLLRRAAGSSSCGTYLLRRDVHIRHTVLLLHHHQSHPLPHHVPQVQRSVQNERTPKISRTNSPPTCPSWRGGRTHETGGTLMFRAAPSAAKPLAAKAARAAPAAATAGRRSDCSAPQSKLQPFQHSAVSADSGRCSSGYLQYAVEQVGTSFHIGQQVDSPTGSTTVRQVSPLSSGNAPVCQVAPSGGLIWKQPIQRRRPVEGHIITIHKPQQNFAPNGRLDFSSSSVRILTLTRSRVGVVPCVVFTLYGDTSCCVIKSKFVRNPRGRRFWNFGPALPRFFEVKFTFATCTGCMTCKMS</sequence>
<evidence type="ECO:0000256" key="7">
    <source>
        <dbReference type="ARBA" id="ARBA00023170"/>
    </source>
</evidence>
<dbReference type="PANTHER" id="PTHR24243">
    <property type="entry name" value="G-PROTEIN COUPLED RECEPTOR"/>
    <property type="match status" value="1"/>
</dbReference>
<evidence type="ECO:0000256" key="2">
    <source>
        <dbReference type="ARBA" id="ARBA00010663"/>
    </source>
</evidence>
<dbReference type="OrthoDB" id="5950040at2759"/>
<dbReference type="PROSITE" id="PS00237">
    <property type="entry name" value="G_PROTEIN_RECEP_F1_1"/>
    <property type="match status" value="1"/>
</dbReference>
<evidence type="ECO:0000256" key="8">
    <source>
        <dbReference type="ARBA" id="ARBA00023224"/>
    </source>
</evidence>
<dbReference type="PROSITE" id="PS50262">
    <property type="entry name" value="G_PROTEIN_RECEP_F1_2"/>
    <property type="match status" value="1"/>
</dbReference>
<organism evidence="13 14">
    <name type="scientific">Nesidiocoris tenuis</name>
    <dbReference type="NCBI Taxonomy" id="355587"/>
    <lineage>
        <taxon>Eukaryota</taxon>
        <taxon>Metazoa</taxon>
        <taxon>Ecdysozoa</taxon>
        <taxon>Arthropoda</taxon>
        <taxon>Hexapoda</taxon>
        <taxon>Insecta</taxon>
        <taxon>Pterygota</taxon>
        <taxon>Neoptera</taxon>
        <taxon>Paraneoptera</taxon>
        <taxon>Hemiptera</taxon>
        <taxon>Heteroptera</taxon>
        <taxon>Panheteroptera</taxon>
        <taxon>Cimicomorpha</taxon>
        <taxon>Miridae</taxon>
        <taxon>Dicyphina</taxon>
        <taxon>Nesidiocoris</taxon>
    </lineage>
</organism>
<evidence type="ECO:0000256" key="5">
    <source>
        <dbReference type="ARBA" id="ARBA00023040"/>
    </source>
</evidence>
<feature type="domain" description="G-protein coupled receptors family 1 profile" evidence="12">
    <location>
        <begin position="246"/>
        <end position="406"/>
    </location>
</feature>
<keyword evidence="8 9" id="KW-0807">Transducer</keyword>
<proteinExistence type="inferred from homology"/>
<evidence type="ECO:0000256" key="4">
    <source>
        <dbReference type="ARBA" id="ARBA00022989"/>
    </source>
</evidence>
<evidence type="ECO:0000256" key="6">
    <source>
        <dbReference type="ARBA" id="ARBA00023136"/>
    </source>
</evidence>
<evidence type="ECO:0000256" key="1">
    <source>
        <dbReference type="ARBA" id="ARBA00004141"/>
    </source>
</evidence>
<keyword evidence="7 9" id="KW-0675">Receptor</keyword>
<evidence type="ECO:0000313" key="13">
    <source>
        <dbReference type="EMBL" id="CAB0011557.1"/>
    </source>
</evidence>
<evidence type="ECO:0000256" key="9">
    <source>
        <dbReference type="RuleBase" id="RU000688"/>
    </source>
</evidence>
<evidence type="ECO:0000259" key="12">
    <source>
        <dbReference type="PROSITE" id="PS50262"/>
    </source>
</evidence>
<evidence type="ECO:0000256" key="3">
    <source>
        <dbReference type="ARBA" id="ARBA00022692"/>
    </source>
</evidence>
<feature type="compositionally biased region" description="Polar residues" evidence="10">
    <location>
        <begin position="513"/>
        <end position="525"/>
    </location>
</feature>
<gene>
    <name evidence="13" type="ORF">NTEN_LOCUS16483</name>
</gene>
<dbReference type="InterPro" id="IPR017452">
    <property type="entry name" value="GPCR_Rhodpsn_7TM"/>
</dbReference>
<comment type="similarity">
    <text evidence="2 9">Belongs to the G-protein coupled receptor 1 family.</text>
</comment>
<feature type="region of interest" description="Disordered" evidence="10">
    <location>
        <begin position="513"/>
        <end position="533"/>
    </location>
</feature>
<comment type="subcellular location">
    <subcellularLocation>
        <location evidence="1">Membrane</location>
        <topology evidence="1">Multi-pass membrane protein</topology>
    </subcellularLocation>
</comment>
<keyword evidence="5 9" id="KW-0297">G-protein coupled receptor</keyword>
<dbReference type="Gene3D" id="1.20.1070.10">
    <property type="entry name" value="Rhodopsin 7-helix transmembrane proteins"/>
    <property type="match status" value="1"/>
</dbReference>
<dbReference type="PRINTS" id="PR00237">
    <property type="entry name" value="GPCRRHODOPSN"/>
</dbReference>
<keyword evidence="3 9" id="KW-0812">Transmembrane</keyword>
<feature type="transmembrane region" description="Helical" evidence="11">
    <location>
        <begin position="348"/>
        <end position="367"/>
    </location>
</feature>
<dbReference type="GO" id="GO:0005886">
    <property type="term" value="C:plasma membrane"/>
    <property type="evidence" value="ECO:0007669"/>
    <property type="project" value="TreeGrafter"/>
</dbReference>
<dbReference type="EMBL" id="CADCXU010024222">
    <property type="protein sequence ID" value="CAB0011557.1"/>
    <property type="molecule type" value="Genomic_DNA"/>
</dbReference>
<keyword evidence="4 11" id="KW-1133">Transmembrane helix</keyword>
<evidence type="ECO:0000256" key="10">
    <source>
        <dbReference type="SAM" id="MobiDB-lite"/>
    </source>
</evidence>
<dbReference type="SUPFAM" id="SSF81321">
    <property type="entry name" value="Family A G protein-coupled receptor-like"/>
    <property type="match status" value="1"/>
</dbReference>
<dbReference type="AlphaFoldDB" id="A0A6H5H4E9"/>
<dbReference type="Pfam" id="PF00001">
    <property type="entry name" value="7tm_1"/>
    <property type="match status" value="1"/>
</dbReference>
<feature type="transmembrane region" description="Helical" evidence="11">
    <location>
        <begin position="297"/>
        <end position="317"/>
    </location>
</feature>
<name>A0A6H5H4E9_9HEMI</name>
<evidence type="ECO:0000313" key="14">
    <source>
        <dbReference type="Proteomes" id="UP000479000"/>
    </source>
</evidence>
<evidence type="ECO:0000256" key="11">
    <source>
        <dbReference type="SAM" id="Phobius"/>
    </source>
</evidence>
<keyword evidence="6 11" id="KW-0472">Membrane</keyword>
<dbReference type="GO" id="GO:0008188">
    <property type="term" value="F:neuropeptide receptor activity"/>
    <property type="evidence" value="ECO:0007669"/>
    <property type="project" value="TreeGrafter"/>
</dbReference>
<dbReference type="PANTHER" id="PTHR24243:SF208">
    <property type="entry name" value="PYROKININ-1 RECEPTOR"/>
    <property type="match status" value="1"/>
</dbReference>
<protein>
    <recommendedName>
        <fullName evidence="12">G-protein coupled receptors family 1 profile domain-containing protein</fullName>
    </recommendedName>
</protein>
<dbReference type="InterPro" id="IPR000276">
    <property type="entry name" value="GPCR_Rhodpsn"/>
</dbReference>
<dbReference type="Proteomes" id="UP000479000">
    <property type="component" value="Unassembled WGS sequence"/>
</dbReference>
<keyword evidence="14" id="KW-1185">Reference proteome</keyword>